<keyword evidence="4" id="KW-1185">Reference proteome</keyword>
<proteinExistence type="predicted"/>
<dbReference type="Proteomes" id="UP000430345">
    <property type="component" value="Unassembled WGS sequence"/>
</dbReference>
<dbReference type="GO" id="GO:0008276">
    <property type="term" value="F:protein methyltransferase activity"/>
    <property type="evidence" value="ECO:0007669"/>
    <property type="project" value="TreeGrafter"/>
</dbReference>
<organism evidence="3 4">
    <name type="scientific">Clostridium tarantellae</name>
    <dbReference type="NCBI Taxonomy" id="39493"/>
    <lineage>
        <taxon>Bacteria</taxon>
        <taxon>Bacillati</taxon>
        <taxon>Bacillota</taxon>
        <taxon>Clostridia</taxon>
        <taxon>Eubacteriales</taxon>
        <taxon>Clostridiaceae</taxon>
        <taxon>Clostridium</taxon>
    </lineage>
</organism>
<keyword evidence="2 3" id="KW-0808">Transferase</keyword>
<dbReference type="GO" id="GO:0032259">
    <property type="term" value="P:methylation"/>
    <property type="evidence" value="ECO:0007669"/>
    <property type="project" value="UniProtKB-KW"/>
</dbReference>
<accession>A0A6I1MLU2</accession>
<sequence>MFIITFKMEKEKVDEKIDLLTINEIYNVYYQSPLDITTDKWGYGYKEKENVIVNLNVAFDGDKKDLKNYIKTVCDILCNYDYEINEISNIYEETNFPAIHIDENWVLASPNEEFEGKNKINFLSQGAFGTGLHETTQDILKFILNENFNNLSVLDLGTGSGILSLSTAIKGANKITAVDIRDVEEEVLFNASLNNINNINVLVGNILNNEIVINDSYDWIFINIGGEETKLFMDFIHNHLKNNGKLLISGLVEWSLEEVVNYVKNFGYKLQLKIQSNEWCT</sequence>
<protein>
    <submittedName>
        <fullName evidence="3">Methyltransferase</fullName>
    </submittedName>
</protein>
<dbReference type="InterPro" id="IPR029063">
    <property type="entry name" value="SAM-dependent_MTases_sf"/>
</dbReference>
<dbReference type="SUPFAM" id="SSF53335">
    <property type="entry name" value="S-adenosyl-L-methionine-dependent methyltransferases"/>
    <property type="match status" value="1"/>
</dbReference>
<name>A0A6I1MLU2_9CLOT</name>
<dbReference type="EMBL" id="WHJC01000064">
    <property type="protein sequence ID" value="MPQ43398.1"/>
    <property type="molecule type" value="Genomic_DNA"/>
</dbReference>
<feature type="non-terminal residue" evidence="3">
    <location>
        <position position="281"/>
    </location>
</feature>
<keyword evidence="1 3" id="KW-0489">Methyltransferase</keyword>
<evidence type="ECO:0000313" key="4">
    <source>
        <dbReference type="Proteomes" id="UP000430345"/>
    </source>
</evidence>
<dbReference type="Pfam" id="PF06325">
    <property type="entry name" value="PrmA"/>
    <property type="match status" value="1"/>
</dbReference>
<evidence type="ECO:0000313" key="3">
    <source>
        <dbReference type="EMBL" id="MPQ43398.1"/>
    </source>
</evidence>
<dbReference type="CDD" id="cd02440">
    <property type="entry name" value="AdoMet_MTases"/>
    <property type="match status" value="1"/>
</dbReference>
<comment type="caution">
    <text evidence="3">The sequence shown here is derived from an EMBL/GenBank/DDBJ whole genome shotgun (WGS) entry which is preliminary data.</text>
</comment>
<gene>
    <name evidence="3" type="ORF">GBZ86_06450</name>
</gene>
<dbReference type="PANTHER" id="PTHR43648:SF1">
    <property type="entry name" value="ELECTRON TRANSFER FLAVOPROTEIN BETA SUBUNIT LYSINE METHYLTRANSFERASE"/>
    <property type="match status" value="1"/>
</dbReference>
<evidence type="ECO:0000256" key="1">
    <source>
        <dbReference type="ARBA" id="ARBA00022603"/>
    </source>
</evidence>
<dbReference type="OrthoDB" id="1888493at2"/>
<dbReference type="AlphaFoldDB" id="A0A6I1MLU2"/>
<dbReference type="InterPro" id="IPR050078">
    <property type="entry name" value="Ribosomal_L11_MeTrfase_PrmA"/>
</dbReference>
<evidence type="ECO:0000256" key="2">
    <source>
        <dbReference type="ARBA" id="ARBA00022679"/>
    </source>
</evidence>
<dbReference type="RefSeq" id="WP_152888880.1">
    <property type="nucleotide sequence ID" value="NZ_WHJC01000064.1"/>
</dbReference>
<dbReference type="PANTHER" id="PTHR43648">
    <property type="entry name" value="ELECTRON TRANSFER FLAVOPROTEIN BETA SUBUNIT LYSINE METHYLTRANSFERASE"/>
    <property type="match status" value="1"/>
</dbReference>
<reference evidence="3 4" key="1">
    <citation type="submission" date="2019-10" db="EMBL/GenBank/DDBJ databases">
        <title>The Genome Sequence of Clostridium tarantellae Isolated from Fish Brain.</title>
        <authorList>
            <person name="Bano L."/>
            <person name="Kiel M."/>
            <person name="Sales G."/>
            <person name="Doxey A.C."/>
            <person name="Mansfield M.J."/>
            <person name="Schiavone M."/>
            <person name="Rossetto O."/>
            <person name="Pirazzini M."/>
            <person name="Dobrindt U."/>
            <person name="Montecucco C."/>
        </authorList>
    </citation>
    <scope>NUCLEOTIDE SEQUENCE [LARGE SCALE GENOMIC DNA]</scope>
    <source>
        <strain evidence="3 4">DSM 3997</strain>
    </source>
</reference>
<dbReference type="Gene3D" id="3.40.50.150">
    <property type="entry name" value="Vaccinia Virus protein VP39"/>
    <property type="match status" value="1"/>
</dbReference>